<dbReference type="EMBL" id="JAJFAZ020000006">
    <property type="protein sequence ID" value="KAI5324810.1"/>
    <property type="molecule type" value="Genomic_DNA"/>
</dbReference>
<sequence>MTAYLQHARHLLTNFDAHLISKVPRSENSHADVLARLASALEQGIGRNIHIEFLDQPSTQPLLICAIDHSPTWMDLSFSFCRTKHYQLILLRHDAFAIVLPYS</sequence>
<name>A0AAD4VGS0_PRUDU</name>
<evidence type="ECO:0008006" key="3">
    <source>
        <dbReference type="Google" id="ProtNLM"/>
    </source>
</evidence>
<gene>
    <name evidence="1" type="ORF">L3X38_033883</name>
</gene>
<dbReference type="AlphaFoldDB" id="A0AAD4VGS0"/>
<reference evidence="1 2" key="1">
    <citation type="journal article" date="2022" name="G3 (Bethesda)">
        <title>Whole-genome sequence and methylome profiling of the almond [Prunus dulcis (Mill.) D.A. Webb] cultivar 'Nonpareil'.</title>
        <authorList>
            <person name="D'Amico-Willman K.M."/>
            <person name="Ouma W.Z."/>
            <person name="Meulia T."/>
            <person name="Sideli G.M."/>
            <person name="Gradziel T.M."/>
            <person name="Fresnedo-Ramirez J."/>
        </authorList>
    </citation>
    <scope>NUCLEOTIDE SEQUENCE [LARGE SCALE GENOMIC DNA]</scope>
    <source>
        <strain evidence="1">Clone GOH B32 T37-40</strain>
    </source>
</reference>
<evidence type="ECO:0000313" key="1">
    <source>
        <dbReference type="EMBL" id="KAI5324810.1"/>
    </source>
</evidence>
<evidence type="ECO:0000313" key="2">
    <source>
        <dbReference type="Proteomes" id="UP001054821"/>
    </source>
</evidence>
<accession>A0AAD4VGS0</accession>
<organism evidence="1 2">
    <name type="scientific">Prunus dulcis</name>
    <name type="common">Almond</name>
    <name type="synonym">Amygdalus dulcis</name>
    <dbReference type="NCBI Taxonomy" id="3755"/>
    <lineage>
        <taxon>Eukaryota</taxon>
        <taxon>Viridiplantae</taxon>
        <taxon>Streptophyta</taxon>
        <taxon>Embryophyta</taxon>
        <taxon>Tracheophyta</taxon>
        <taxon>Spermatophyta</taxon>
        <taxon>Magnoliopsida</taxon>
        <taxon>eudicotyledons</taxon>
        <taxon>Gunneridae</taxon>
        <taxon>Pentapetalae</taxon>
        <taxon>rosids</taxon>
        <taxon>fabids</taxon>
        <taxon>Rosales</taxon>
        <taxon>Rosaceae</taxon>
        <taxon>Amygdaloideae</taxon>
        <taxon>Amygdaleae</taxon>
        <taxon>Prunus</taxon>
    </lineage>
</organism>
<comment type="caution">
    <text evidence="1">The sequence shown here is derived from an EMBL/GenBank/DDBJ whole genome shotgun (WGS) entry which is preliminary data.</text>
</comment>
<proteinExistence type="predicted"/>
<dbReference type="Proteomes" id="UP001054821">
    <property type="component" value="Chromosome 6"/>
</dbReference>
<protein>
    <recommendedName>
        <fullName evidence="3">RNase H type-1 domain-containing protein</fullName>
    </recommendedName>
</protein>
<keyword evidence="2" id="KW-1185">Reference proteome</keyword>